<dbReference type="EMBL" id="KV878348">
    <property type="protein sequence ID" value="OJJ44442.1"/>
    <property type="molecule type" value="Genomic_DNA"/>
</dbReference>
<proteinExistence type="inferred from homology"/>
<dbReference type="AlphaFoldDB" id="A0A1L9SB89"/>
<comment type="catalytic activity">
    <reaction evidence="15">
        <text>nitrite + NADP(+) + H2O = nitrate + NADPH + H(+)</text>
        <dbReference type="Rhea" id="RHEA:19061"/>
        <dbReference type="ChEBI" id="CHEBI:15377"/>
        <dbReference type="ChEBI" id="CHEBI:15378"/>
        <dbReference type="ChEBI" id="CHEBI:16301"/>
        <dbReference type="ChEBI" id="CHEBI:17632"/>
        <dbReference type="ChEBI" id="CHEBI:57783"/>
        <dbReference type="ChEBI" id="CHEBI:58349"/>
        <dbReference type="EC" id="1.7.1.3"/>
    </reaction>
</comment>
<dbReference type="GeneID" id="34616694"/>
<evidence type="ECO:0000256" key="2">
    <source>
        <dbReference type="ARBA" id="ARBA00001971"/>
    </source>
</evidence>
<dbReference type="SUPFAM" id="SSF55856">
    <property type="entry name" value="Cytochrome b5-like heme/steroid binding domain"/>
    <property type="match status" value="1"/>
</dbReference>
<dbReference type="Pfam" id="PF00175">
    <property type="entry name" value="NAD_binding_1"/>
    <property type="match status" value="1"/>
</dbReference>
<dbReference type="GO" id="GO:0020037">
    <property type="term" value="F:heme binding"/>
    <property type="evidence" value="ECO:0007669"/>
    <property type="project" value="TreeGrafter"/>
</dbReference>
<evidence type="ECO:0000256" key="13">
    <source>
        <dbReference type="ARBA" id="ARBA00023002"/>
    </source>
</evidence>
<evidence type="ECO:0000256" key="5">
    <source>
        <dbReference type="ARBA" id="ARBA00006253"/>
    </source>
</evidence>
<dbReference type="InterPro" id="IPR014756">
    <property type="entry name" value="Ig_E-set"/>
</dbReference>
<dbReference type="Pfam" id="PF00174">
    <property type="entry name" value="Oxidored_molyb"/>
    <property type="match status" value="1"/>
</dbReference>
<keyword evidence="11" id="KW-0479">Metal-binding</keyword>
<dbReference type="PANTHER" id="PTHR19372:SF7">
    <property type="entry name" value="SULFITE OXIDASE, MITOCHONDRIAL"/>
    <property type="match status" value="1"/>
</dbReference>
<name>A0A1L9SB89_9EURO</name>
<protein>
    <recommendedName>
        <fullName evidence="8">Nitrate reductase [NADPH]</fullName>
        <ecNumber evidence="7">1.7.1.3</ecNumber>
    </recommendedName>
</protein>
<evidence type="ECO:0000256" key="1">
    <source>
        <dbReference type="ARBA" id="ARBA00001924"/>
    </source>
</evidence>
<comment type="cofactor">
    <cofactor evidence="2">
        <name>heme</name>
        <dbReference type="ChEBI" id="CHEBI:30413"/>
    </cofactor>
</comment>
<comment type="function">
    <text evidence="4">Nitrate reductase is a key enzyme involved in the first step of nitrate assimilation in plants, fungi and bacteria.</text>
</comment>
<dbReference type="CDD" id="cd06183">
    <property type="entry name" value="cyt_b5_reduct_like"/>
    <property type="match status" value="1"/>
</dbReference>
<evidence type="ECO:0000313" key="20">
    <source>
        <dbReference type="Proteomes" id="UP000184188"/>
    </source>
</evidence>
<dbReference type="GO" id="GO:0008482">
    <property type="term" value="F:sulfite oxidase activity"/>
    <property type="evidence" value="ECO:0007669"/>
    <property type="project" value="TreeGrafter"/>
</dbReference>
<dbReference type="Proteomes" id="UP000184188">
    <property type="component" value="Unassembled WGS sequence"/>
</dbReference>
<dbReference type="Gene3D" id="3.10.120.10">
    <property type="entry name" value="Cytochrome b5-like heme/steroid binding domain"/>
    <property type="match status" value="1"/>
</dbReference>
<dbReference type="RefSeq" id="XP_022578952.1">
    <property type="nucleotide sequence ID" value="XM_022730230.1"/>
</dbReference>
<evidence type="ECO:0000256" key="7">
    <source>
        <dbReference type="ARBA" id="ARBA00012673"/>
    </source>
</evidence>
<dbReference type="Gene3D" id="3.40.50.80">
    <property type="entry name" value="Nucleotide-binding domain of ferredoxin-NADP reductase (FNR) module"/>
    <property type="match status" value="1"/>
</dbReference>
<evidence type="ECO:0000259" key="18">
    <source>
        <dbReference type="PROSITE" id="PS51384"/>
    </source>
</evidence>
<dbReference type="InterPro" id="IPR017938">
    <property type="entry name" value="Riboflavin_synthase-like_b-brl"/>
</dbReference>
<dbReference type="PANTHER" id="PTHR19372">
    <property type="entry name" value="SULFITE REDUCTASE"/>
    <property type="match status" value="1"/>
</dbReference>
<evidence type="ECO:0000256" key="16">
    <source>
        <dbReference type="SAM" id="MobiDB-lite"/>
    </source>
</evidence>
<feature type="domain" description="Cytochrome b5 heme-binding" evidence="17">
    <location>
        <begin position="634"/>
        <end position="712"/>
    </location>
</feature>
<dbReference type="InterPro" id="IPR036374">
    <property type="entry name" value="OxRdtase_Mopterin-bd_sf"/>
</dbReference>
<dbReference type="Pfam" id="PF03404">
    <property type="entry name" value="Mo-co_dimer"/>
    <property type="match status" value="1"/>
</dbReference>
<keyword evidence="12" id="KW-0274">FAD</keyword>
<feature type="domain" description="FAD-binding FR-type" evidence="18">
    <location>
        <begin position="745"/>
        <end position="857"/>
    </location>
</feature>
<dbReference type="GO" id="GO:0050464">
    <property type="term" value="F:nitrate reductase (NADPH) activity"/>
    <property type="evidence" value="ECO:0007669"/>
    <property type="project" value="UniProtKB-EC"/>
</dbReference>
<evidence type="ECO:0000256" key="10">
    <source>
        <dbReference type="ARBA" id="ARBA00022630"/>
    </source>
</evidence>
<dbReference type="STRING" id="1073090.A0A1L9SB89"/>
<evidence type="ECO:0000256" key="3">
    <source>
        <dbReference type="ARBA" id="ARBA00001974"/>
    </source>
</evidence>
<dbReference type="Gene3D" id="2.60.40.650">
    <property type="match status" value="1"/>
</dbReference>
<evidence type="ECO:0000256" key="4">
    <source>
        <dbReference type="ARBA" id="ARBA00003838"/>
    </source>
</evidence>
<dbReference type="PRINTS" id="PR00371">
    <property type="entry name" value="FPNCR"/>
</dbReference>
<dbReference type="InterPro" id="IPR001709">
    <property type="entry name" value="Flavoprot_Pyr_Nucl_cyt_Rdtase"/>
</dbReference>
<comment type="cofactor">
    <cofactor evidence="3">
        <name>FAD</name>
        <dbReference type="ChEBI" id="CHEBI:57692"/>
    </cofactor>
</comment>
<dbReference type="InterPro" id="IPR017927">
    <property type="entry name" value="FAD-bd_FR_type"/>
</dbReference>
<keyword evidence="13" id="KW-0560">Oxidoreductase</keyword>
<dbReference type="GO" id="GO:0030151">
    <property type="term" value="F:molybdenum ion binding"/>
    <property type="evidence" value="ECO:0007669"/>
    <property type="project" value="InterPro"/>
</dbReference>
<keyword evidence="10" id="KW-0285">Flavoprotein</keyword>
<dbReference type="GO" id="GO:0042128">
    <property type="term" value="P:nitrate assimilation"/>
    <property type="evidence" value="ECO:0007669"/>
    <property type="project" value="UniProtKB-KW"/>
</dbReference>
<evidence type="ECO:0000313" key="19">
    <source>
        <dbReference type="EMBL" id="OJJ44442.1"/>
    </source>
</evidence>
<dbReference type="InterPro" id="IPR039261">
    <property type="entry name" value="FNR_nucleotide-bd"/>
</dbReference>
<keyword evidence="20" id="KW-1185">Reference proteome</keyword>
<dbReference type="SUPFAM" id="SSF63380">
    <property type="entry name" value="Riboflavin synthase domain-like"/>
    <property type="match status" value="1"/>
</dbReference>
<evidence type="ECO:0000256" key="6">
    <source>
        <dbReference type="ARBA" id="ARBA00011738"/>
    </source>
</evidence>
<accession>A0A1L9SB89</accession>
<evidence type="ECO:0000256" key="9">
    <source>
        <dbReference type="ARBA" id="ARBA00022505"/>
    </source>
</evidence>
<dbReference type="OrthoDB" id="432685at2759"/>
<dbReference type="InterPro" id="IPR001433">
    <property type="entry name" value="OxRdtase_FAD/NAD-bd"/>
</dbReference>
<dbReference type="GO" id="GO:0006790">
    <property type="term" value="P:sulfur compound metabolic process"/>
    <property type="evidence" value="ECO:0007669"/>
    <property type="project" value="TreeGrafter"/>
</dbReference>
<dbReference type="Gene3D" id="3.90.420.10">
    <property type="entry name" value="Oxidoreductase, molybdopterin-binding domain"/>
    <property type="match status" value="1"/>
</dbReference>
<evidence type="ECO:0000256" key="11">
    <source>
        <dbReference type="ARBA" id="ARBA00022723"/>
    </source>
</evidence>
<feature type="compositionally biased region" description="Basic and acidic residues" evidence="16">
    <location>
        <begin position="125"/>
        <end position="138"/>
    </location>
</feature>
<evidence type="ECO:0000256" key="12">
    <source>
        <dbReference type="ARBA" id="ARBA00022827"/>
    </source>
</evidence>
<dbReference type="EC" id="1.7.1.3" evidence="7"/>
<comment type="cofactor">
    <cofactor evidence="1">
        <name>Mo-molybdopterin</name>
        <dbReference type="ChEBI" id="CHEBI:71302"/>
    </cofactor>
</comment>
<dbReference type="Gene3D" id="2.40.30.10">
    <property type="entry name" value="Translation factors"/>
    <property type="match status" value="1"/>
</dbReference>
<dbReference type="PROSITE" id="PS50255">
    <property type="entry name" value="CYTOCHROME_B5_2"/>
    <property type="match status" value="1"/>
</dbReference>
<gene>
    <name evidence="19" type="ORF">ASPZODRAFT_793977</name>
</gene>
<dbReference type="PRINTS" id="PR00406">
    <property type="entry name" value="CYTB5RDTASE"/>
</dbReference>
<dbReference type="SUPFAM" id="SSF81296">
    <property type="entry name" value="E set domains"/>
    <property type="match status" value="1"/>
</dbReference>
<dbReference type="SUPFAM" id="SSF52343">
    <property type="entry name" value="Ferredoxin reductase-like, C-terminal NADP-linked domain"/>
    <property type="match status" value="1"/>
</dbReference>
<dbReference type="Pfam" id="PF00173">
    <property type="entry name" value="Cyt-b5"/>
    <property type="match status" value="1"/>
</dbReference>
<dbReference type="InterPro" id="IPR000572">
    <property type="entry name" value="OxRdtase_Mopterin-bd_dom"/>
</dbReference>
<dbReference type="VEuPathDB" id="FungiDB:ASPZODRAFT_793977"/>
<dbReference type="InterPro" id="IPR001199">
    <property type="entry name" value="Cyt_B5-like_heme/steroid-bd"/>
</dbReference>
<dbReference type="PRINTS" id="PR00407">
    <property type="entry name" value="EUMOPTERIN"/>
</dbReference>
<dbReference type="PROSITE" id="PS51384">
    <property type="entry name" value="FAD_FR"/>
    <property type="match status" value="1"/>
</dbReference>
<organism evidence="19 20">
    <name type="scientific">Penicilliopsis zonata CBS 506.65</name>
    <dbReference type="NCBI Taxonomy" id="1073090"/>
    <lineage>
        <taxon>Eukaryota</taxon>
        <taxon>Fungi</taxon>
        <taxon>Dikarya</taxon>
        <taxon>Ascomycota</taxon>
        <taxon>Pezizomycotina</taxon>
        <taxon>Eurotiomycetes</taxon>
        <taxon>Eurotiomycetidae</taxon>
        <taxon>Eurotiales</taxon>
        <taxon>Aspergillaceae</taxon>
        <taxon>Penicilliopsis</taxon>
    </lineage>
</organism>
<dbReference type="InterPro" id="IPR005066">
    <property type="entry name" value="MoCF_OxRdtse_dimer"/>
</dbReference>
<dbReference type="InterPro" id="IPR036400">
    <property type="entry name" value="Cyt_B5-like_heme/steroid_sf"/>
</dbReference>
<comment type="similarity">
    <text evidence="5">Belongs to the nitrate reductase family.</text>
</comment>
<reference evidence="20" key="1">
    <citation type="journal article" date="2017" name="Genome Biol.">
        <title>Comparative genomics reveals high biological diversity and specific adaptations in the industrially and medically important fungal genus Aspergillus.</title>
        <authorList>
            <person name="de Vries R.P."/>
            <person name="Riley R."/>
            <person name="Wiebenga A."/>
            <person name="Aguilar-Osorio G."/>
            <person name="Amillis S."/>
            <person name="Uchima C.A."/>
            <person name="Anderluh G."/>
            <person name="Asadollahi M."/>
            <person name="Askin M."/>
            <person name="Barry K."/>
            <person name="Battaglia E."/>
            <person name="Bayram O."/>
            <person name="Benocci T."/>
            <person name="Braus-Stromeyer S.A."/>
            <person name="Caldana C."/>
            <person name="Canovas D."/>
            <person name="Cerqueira G.C."/>
            <person name="Chen F."/>
            <person name="Chen W."/>
            <person name="Choi C."/>
            <person name="Clum A."/>
            <person name="Dos Santos R.A."/>
            <person name="Damasio A.R."/>
            <person name="Diallinas G."/>
            <person name="Emri T."/>
            <person name="Fekete E."/>
            <person name="Flipphi M."/>
            <person name="Freyberg S."/>
            <person name="Gallo A."/>
            <person name="Gournas C."/>
            <person name="Habgood R."/>
            <person name="Hainaut M."/>
            <person name="Harispe M.L."/>
            <person name="Henrissat B."/>
            <person name="Hilden K.S."/>
            <person name="Hope R."/>
            <person name="Hossain A."/>
            <person name="Karabika E."/>
            <person name="Karaffa L."/>
            <person name="Karanyi Z."/>
            <person name="Krasevec N."/>
            <person name="Kuo A."/>
            <person name="Kusch H."/>
            <person name="LaButti K."/>
            <person name="Lagendijk E.L."/>
            <person name="Lapidus A."/>
            <person name="Levasseur A."/>
            <person name="Lindquist E."/>
            <person name="Lipzen A."/>
            <person name="Logrieco A.F."/>
            <person name="MacCabe A."/>
            <person name="Maekelae M.R."/>
            <person name="Malavazi I."/>
            <person name="Melin P."/>
            <person name="Meyer V."/>
            <person name="Mielnichuk N."/>
            <person name="Miskei M."/>
            <person name="Molnar A.P."/>
            <person name="Mule G."/>
            <person name="Ngan C.Y."/>
            <person name="Orejas M."/>
            <person name="Orosz E."/>
            <person name="Ouedraogo J.P."/>
            <person name="Overkamp K.M."/>
            <person name="Park H.-S."/>
            <person name="Perrone G."/>
            <person name="Piumi F."/>
            <person name="Punt P.J."/>
            <person name="Ram A.F."/>
            <person name="Ramon A."/>
            <person name="Rauscher S."/>
            <person name="Record E."/>
            <person name="Riano-Pachon D.M."/>
            <person name="Robert V."/>
            <person name="Roehrig J."/>
            <person name="Ruller R."/>
            <person name="Salamov A."/>
            <person name="Salih N.S."/>
            <person name="Samson R.A."/>
            <person name="Sandor E."/>
            <person name="Sanguinetti M."/>
            <person name="Schuetze T."/>
            <person name="Sepcic K."/>
            <person name="Shelest E."/>
            <person name="Sherlock G."/>
            <person name="Sophianopoulou V."/>
            <person name="Squina F.M."/>
            <person name="Sun H."/>
            <person name="Susca A."/>
            <person name="Todd R.B."/>
            <person name="Tsang A."/>
            <person name="Unkles S.E."/>
            <person name="van de Wiele N."/>
            <person name="van Rossen-Uffink D."/>
            <person name="Oliveira J.V."/>
            <person name="Vesth T.C."/>
            <person name="Visser J."/>
            <person name="Yu J.-H."/>
            <person name="Zhou M."/>
            <person name="Andersen M.R."/>
            <person name="Archer D.B."/>
            <person name="Baker S.E."/>
            <person name="Benoit I."/>
            <person name="Brakhage A.A."/>
            <person name="Braus G.H."/>
            <person name="Fischer R."/>
            <person name="Frisvad J.C."/>
            <person name="Goldman G.H."/>
            <person name="Houbraken J."/>
            <person name="Oakley B."/>
            <person name="Pocsi I."/>
            <person name="Scazzocchio C."/>
            <person name="Seiboth B."/>
            <person name="vanKuyk P.A."/>
            <person name="Wortman J."/>
            <person name="Dyer P.S."/>
            <person name="Grigoriev I.V."/>
        </authorList>
    </citation>
    <scope>NUCLEOTIDE SEQUENCE [LARGE SCALE GENOMIC DNA]</scope>
    <source>
        <strain evidence="20">CBS 506.65</strain>
    </source>
</reference>
<evidence type="ECO:0000259" key="17">
    <source>
        <dbReference type="PROSITE" id="PS50255"/>
    </source>
</evidence>
<feature type="region of interest" description="Disordered" evidence="16">
    <location>
        <begin position="111"/>
        <end position="153"/>
    </location>
</feature>
<dbReference type="SMART" id="SM01117">
    <property type="entry name" value="Cyt-b5"/>
    <property type="match status" value="1"/>
</dbReference>
<comment type="subunit">
    <text evidence="6">Homodimer.</text>
</comment>
<keyword evidence="9" id="KW-0500">Molybdenum</keyword>
<sequence>MFPFQQVTVRDFPGCTAEEIDREPDWTHSLSHRIGLRGRDDRFMGFTNSGEAWRYDIDRDAEKKLRELRQKAESGALLTVRDFMEKQEKYYLLRPDVHPRDSRFMLNTTEGFIKDGQPWPANKQKQREQKRDQTDKPAETVQETVQGEGPAAHGMFDKGKNGLTPAQRSLVQLLVEEGQYITSLENNDGHGFSPVLDVVDLHILEVFQFTPDNWVPRYAHLARLTGKHPLNAEIDPTTLFEAGLITPSGLHYVRNHGAVPALQWETHKLEVRAGSCLRLSMDELKDRFSPVNIPVLLGCVGNRRKELNMLKRTKGANFTTCAVGCAYWKGALLRDVLLAADVAQLTAQRPNARLHVNFEGMDEPTEGRYATSLVLDTVMDEANDLLLAYEMNDGPLSPDHGYPLRLIAPGFVAARSIKWLTRIWVSDRENDSQHHIYDNRVIPGFITEMDSRFADAMFRHPSTICMEQALNSVIMRPAHGERLAYADPMTDRLYRIQGYAYSGGGNAIARIEATLDGGANWLYCVRKYPQAPIRHGRKFWTWLHWHVDVDVNHLQQAEAISVRCVDVFMNTQPEKPVWNLLGMMNNCWYTVKPEKKDSNLLFRHPCEPGTGTEGWMKPAPNNHGDHQMPPGMAAKQFTREEIEKHFTEDDCWIVVNETVYDVTSVLAWHPGGKATIMAHAGRVHQDTTLDFDSVHDDYAYGKLGECAIGSVTAKGMDFIRREARLKAEQSAEEEKLDVDMGLTRSRYSQAKLVRKKRLSEDHTRYTFRLPSSGKRFGLEVGQHVQVGFHFADRTVLRPFTPIRPLFPDEYDGTFDLVIKTHFADNNQPGGTLTTILDQMIEGDCIEVKGPSGAIRYRDHGKFRIDETDYTFKKVTFIVGGTGITPAYQVLAHMLLTPDDETKIRLVDANKAEEDILMRDEMDQLQATYPDKFQVVHVLSRPSKTWQGERGRIDKERLQKYSFAPGDDSAVFVCGPPPLIEKTIVPVMVEWGYRHDTNFFGF</sequence>
<dbReference type="SUPFAM" id="SSF56524">
    <property type="entry name" value="Oxidoreductase molybdopterin-binding domain"/>
    <property type="match status" value="1"/>
</dbReference>
<keyword evidence="14" id="KW-0534">Nitrate assimilation</keyword>
<dbReference type="InterPro" id="IPR008333">
    <property type="entry name" value="Cbr1-like_FAD-bd_dom"/>
</dbReference>
<dbReference type="InterPro" id="IPR008335">
    <property type="entry name" value="Mopterin_OxRdtase_euk"/>
</dbReference>
<dbReference type="Pfam" id="PF00970">
    <property type="entry name" value="FAD_binding_6"/>
    <property type="match status" value="1"/>
</dbReference>
<evidence type="ECO:0000256" key="14">
    <source>
        <dbReference type="ARBA" id="ARBA00023063"/>
    </source>
</evidence>
<evidence type="ECO:0000256" key="15">
    <source>
        <dbReference type="ARBA" id="ARBA00049155"/>
    </source>
</evidence>
<evidence type="ECO:0000256" key="8">
    <source>
        <dbReference type="ARBA" id="ARBA00015499"/>
    </source>
</evidence>
<dbReference type="GO" id="GO:0043546">
    <property type="term" value="F:molybdopterin cofactor binding"/>
    <property type="evidence" value="ECO:0007669"/>
    <property type="project" value="TreeGrafter"/>
</dbReference>